<keyword evidence="3" id="KW-0378">Hydrolase</keyword>
<dbReference type="AlphaFoldDB" id="A0A1S3YZ26"/>
<dbReference type="Proteomes" id="UP000790787">
    <property type="component" value="Chromosome 19"/>
</dbReference>
<dbReference type="InterPro" id="IPR029055">
    <property type="entry name" value="Ntn_hydrolases_N"/>
</dbReference>
<dbReference type="PaxDb" id="4097-A0A1S3YZ26"/>
<keyword evidence="4" id="KW-1185">Reference proteome</keyword>
<dbReference type="OrthoDB" id="1267005at2759"/>
<dbReference type="PANTHER" id="PTHR32194">
    <property type="entry name" value="METALLOPROTEASE TLDD"/>
    <property type="match status" value="1"/>
</dbReference>
<name>A0A1S3YZ26_TOBAC</name>
<proteinExistence type="predicted"/>
<sequence>MCIFIIDSDESHPSKTTTTTIVGVTYDGGVILGSTDIITQLTANVFLCHCALGADTQVLLEDARNFLDQETTATVAAEIVGMVLSAYDINNKKNMLQTGVLLGGWDKNGGGKIYEIGFSGVVMEKSNFGVGGHGAVDLNDFLEKEWKKGMTEEEAEQLVVKALSLNNNINSACGVQTASVNSKGFTTAFHPYGTLPINAEKLELEHMNEKYLGKLELEHANEKPLLEYIRAHLLLLLNINEGL</sequence>
<evidence type="ECO:0000256" key="3">
    <source>
        <dbReference type="ARBA" id="ARBA00022801"/>
    </source>
</evidence>
<dbReference type="GeneID" id="107781217"/>
<dbReference type="InterPro" id="IPR023333">
    <property type="entry name" value="Proteasome_suB-type"/>
</dbReference>
<evidence type="ECO:0000256" key="2">
    <source>
        <dbReference type="ARBA" id="ARBA00022670"/>
    </source>
</evidence>
<dbReference type="GO" id="GO:0004175">
    <property type="term" value="F:endopeptidase activity"/>
    <property type="evidence" value="ECO:0000318"/>
    <property type="project" value="GO_Central"/>
</dbReference>
<dbReference type="OMA" id="MCIFIID"/>
<evidence type="ECO:0000313" key="4">
    <source>
        <dbReference type="Proteomes" id="UP000790787"/>
    </source>
</evidence>
<dbReference type="GO" id="GO:0043161">
    <property type="term" value="P:proteasome-mediated ubiquitin-dependent protein catabolic process"/>
    <property type="evidence" value="ECO:0000318"/>
    <property type="project" value="GO_Central"/>
</dbReference>
<dbReference type="Gene3D" id="3.60.20.10">
    <property type="entry name" value="Glutamine Phosphoribosylpyrophosphate, subunit 1, domain 1"/>
    <property type="match status" value="1"/>
</dbReference>
<evidence type="ECO:0000313" key="5">
    <source>
        <dbReference type="RefSeq" id="XP_016457373.1"/>
    </source>
</evidence>
<reference evidence="5" key="2">
    <citation type="submission" date="2025-08" db="UniProtKB">
        <authorList>
            <consortium name="RefSeq"/>
        </authorList>
    </citation>
    <scope>IDENTIFICATION</scope>
    <source>
        <tissue evidence="5">Leaf</tissue>
    </source>
</reference>
<dbReference type="Pfam" id="PF00227">
    <property type="entry name" value="Proteasome"/>
    <property type="match status" value="1"/>
</dbReference>
<dbReference type="STRING" id="4097.A0A1S3YZ26"/>
<dbReference type="SUPFAM" id="SSF56235">
    <property type="entry name" value="N-terminal nucleophile aminohydrolases (Ntn hydrolases)"/>
    <property type="match status" value="1"/>
</dbReference>
<dbReference type="GO" id="GO:0005634">
    <property type="term" value="C:nucleus"/>
    <property type="evidence" value="ECO:0000318"/>
    <property type="project" value="GO_Central"/>
</dbReference>
<dbReference type="RefSeq" id="XP_016457373.1">
    <property type="nucleotide sequence ID" value="XM_016601887.1"/>
</dbReference>
<dbReference type="GO" id="GO:0005829">
    <property type="term" value="C:cytosol"/>
    <property type="evidence" value="ECO:0000318"/>
    <property type="project" value="GO_Central"/>
</dbReference>
<organism evidence="4 5">
    <name type="scientific">Nicotiana tabacum</name>
    <name type="common">Common tobacco</name>
    <dbReference type="NCBI Taxonomy" id="4097"/>
    <lineage>
        <taxon>Eukaryota</taxon>
        <taxon>Viridiplantae</taxon>
        <taxon>Streptophyta</taxon>
        <taxon>Embryophyta</taxon>
        <taxon>Tracheophyta</taxon>
        <taxon>Spermatophyta</taxon>
        <taxon>Magnoliopsida</taxon>
        <taxon>eudicotyledons</taxon>
        <taxon>Gunneridae</taxon>
        <taxon>Pentapetalae</taxon>
        <taxon>asterids</taxon>
        <taxon>lamiids</taxon>
        <taxon>Solanales</taxon>
        <taxon>Solanaceae</taxon>
        <taxon>Nicotianoideae</taxon>
        <taxon>Nicotianeae</taxon>
        <taxon>Nicotiana</taxon>
    </lineage>
</organism>
<evidence type="ECO:0000256" key="1">
    <source>
        <dbReference type="ARBA" id="ARBA00022490"/>
    </source>
</evidence>
<dbReference type="GO" id="GO:0019774">
    <property type="term" value="C:proteasome core complex, beta-subunit complex"/>
    <property type="evidence" value="ECO:0000318"/>
    <property type="project" value="GO_Central"/>
</dbReference>
<dbReference type="SMR" id="A0A1S3YZ26"/>
<dbReference type="PANTHER" id="PTHR32194:SF0">
    <property type="entry name" value="ATP-DEPENDENT PROTEASE SUBUNIT HSLV"/>
    <property type="match status" value="1"/>
</dbReference>
<keyword evidence="1" id="KW-0963">Cytoplasm</keyword>
<gene>
    <name evidence="5" type="primary">LOC107781217</name>
</gene>
<accession>A0A1S3YZ26</accession>
<keyword evidence="2" id="KW-0645">Protease</keyword>
<dbReference type="KEGG" id="nta:107781217"/>
<protein>
    <submittedName>
        <fullName evidence="5">Proteasome subunit beta type-6-like</fullName>
    </submittedName>
</protein>
<dbReference type="InterPro" id="IPR001353">
    <property type="entry name" value="Proteasome_sua/b"/>
</dbReference>
<reference evidence="4" key="1">
    <citation type="journal article" date="2014" name="Nat. Commun.">
        <title>The tobacco genome sequence and its comparison with those of tomato and potato.</title>
        <authorList>
            <person name="Sierro N."/>
            <person name="Battey J.N."/>
            <person name="Ouadi S."/>
            <person name="Bakaher N."/>
            <person name="Bovet L."/>
            <person name="Willig A."/>
            <person name="Goepfert S."/>
            <person name="Peitsch M.C."/>
            <person name="Ivanov N.V."/>
        </authorList>
    </citation>
    <scope>NUCLEOTIDE SEQUENCE [LARGE SCALE GENOMIC DNA]</scope>
</reference>